<evidence type="ECO:0008006" key="4">
    <source>
        <dbReference type="Google" id="ProtNLM"/>
    </source>
</evidence>
<feature type="chain" id="PRO_5039157766" description="Secreted protein" evidence="1">
    <location>
        <begin position="21"/>
        <end position="163"/>
    </location>
</feature>
<feature type="signal peptide" evidence="1">
    <location>
        <begin position="1"/>
        <end position="20"/>
    </location>
</feature>
<comment type="caution">
    <text evidence="2">The sequence shown here is derived from an EMBL/GenBank/DDBJ whole genome shotgun (WGS) entry which is preliminary data.</text>
</comment>
<dbReference type="Proteomes" id="UP000481360">
    <property type="component" value="Unassembled WGS sequence"/>
</dbReference>
<proteinExistence type="predicted"/>
<gene>
    <name evidence="2" type="ORF">G7043_37330</name>
</gene>
<reference evidence="2 3" key="1">
    <citation type="submission" date="2020-03" db="EMBL/GenBank/DDBJ databases">
        <title>Isolation and identification of active actinomycetes.</title>
        <authorList>
            <person name="Sun X."/>
        </authorList>
    </citation>
    <scope>NUCLEOTIDE SEQUENCE [LARGE SCALE GENOMIC DNA]</scope>
    <source>
        <strain evidence="2 3">NEAU-D13</strain>
    </source>
</reference>
<name>A0A7C9RWG1_9PSEU</name>
<evidence type="ECO:0000313" key="2">
    <source>
        <dbReference type="EMBL" id="NGY64589.1"/>
    </source>
</evidence>
<dbReference type="AlphaFoldDB" id="A0A7C9RWG1"/>
<organism evidence="2 3">
    <name type="scientific">Lentzea alba</name>
    <dbReference type="NCBI Taxonomy" id="2714351"/>
    <lineage>
        <taxon>Bacteria</taxon>
        <taxon>Bacillati</taxon>
        <taxon>Actinomycetota</taxon>
        <taxon>Actinomycetes</taxon>
        <taxon>Pseudonocardiales</taxon>
        <taxon>Pseudonocardiaceae</taxon>
        <taxon>Lentzea</taxon>
    </lineage>
</organism>
<keyword evidence="1" id="KW-0732">Signal</keyword>
<protein>
    <recommendedName>
        <fullName evidence="4">Secreted protein</fullName>
    </recommendedName>
</protein>
<accession>A0A7C9RWG1</accession>
<sequence>MRKPVLIIAALAVAATGVLAYVNLTGAPQAKAGECVAVTNGAEVVSTGCTAQNARFKVGRVLPDSGANCPVSDDEYVQVVPSSGGGKLCLLPNLVEGSCYQPADNDDSWGPSACTGEETIKVTKVIAAAGDGSGCPEVDDLVSIVYPEPPTTYCLAPVHKVPA</sequence>
<evidence type="ECO:0000313" key="3">
    <source>
        <dbReference type="Proteomes" id="UP000481360"/>
    </source>
</evidence>
<keyword evidence="3" id="KW-1185">Reference proteome</keyword>
<evidence type="ECO:0000256" key="1">
    <source>
        <dbReference type="SAM" id="SignalP"/>
    </source>
</evidence>
<dbReference type="RefSeq" id="WP_166053401.1">
    <property type="nucleotide sequence ID" value="NZ_JAAMPJ010000013.1"/>
</dbReference>
<dbReference type="EMBL" id="JAAMPJ010000013">
    <property type="protein sequence ID" value="NGY64589.1"/>
    <property type="molecule type" value="Genomic_DNA"/>
</dbReference>